<dbReference type="EMBL" id="VLTL01000007">
    <property type="protein sequence ID" value="KAA0171383.1"/>
    <property type="molecule type" value="Genomic_DNA"/>
</dbReference>
<dbReference type="Pfam" id="PF13578">
    <property type="entry name" value="Methyltransf_24"/>
    <property type="match status" value="1"/>
</dbReference>
<evidence type="ECO:0000313" key="7">
    <source>
        <dbReference type="Proteomes" id="UP000325113"/>
    </source>
</evidence>
<sequence length="523" mass="56066">MAAVVASGWAMHRSSRTGQFFWQRVQGDVDGSSSTYEPPLTMRTIMLNGFARGPRDTGRWRLDQLDETDRNTMWRAAAMELGLRPKRLPDGLESSLSAVRAALKELDLPTLARSWVPEVGSFVFNVESPALLTDPSRVWTGHSRFTNSTQWTARELMPNPVIQRAYDQRQVPTLAGGARKLGSAASPLEGMHLYHLARQYRVKRSLEVGMACGMSTLYILQGILDGHEDAVRDGTAVGPRPPRGFARPKHDGTHHPEAKRVATAGSGAAAPAAPGAVSEAAGAATAAAAAADGSDAPADAPAPAPAAAPAAAAAAAASAAAPAPAPAPGVWRPADEHHIPEERFAKLGASPSPVMERAARAAAAGCLHISVDPFQETQWEGAARSQVHLSGLSPLSSHIQRPSHIAMPAVEAELGPESLDLVFVDGMHLFDYTLVDLFCADRLLRVGGLVGLDDIQHAGVEACVEYIEVNFPHWRRLRGTACDRTAATWLKVGPDVRKWNDHVGFIDPARHKEHGRKRPRPHM</sequence>
<feature type="compositionally biased region" description="Basic and acidic residues" evidence="1">
    <location>
        <begin position="248"/>
        <end position="260"/>
    </location>
</feature>
<dbReference type="EMBL" id="VLTM01000020">
    <property type="protein sequence ID" value="KAA0163804.1"/>
    <property type="molecule type" value="Genomic_DNA"/>
</dbReference>
<evidence type="ECO:0000313" key="4">
    <source>
        <dbReference type="EMBL" id="KAA0171383.1"/>
    </source>
</evidence>
<evidence type="ECO:0000313" key="5">
    <source>
        <dbReference type="Proteomes" id="UP000323011"/>
    </source>
</evidence>
<dbReference type="SUPFAM" id="SSF53335">
    <property type="entry name" value="S-adenosyl-L-methionine-dependent methyltransferases"/>
    <property type="match status" value="1"/>
</dbReference>
<protein>
    <recommendedName>
        <fullName evidence="8">Methyltransferase domain-containing protein</fullName>
    </recommendedName>
</protein>
<evidence type="ECO:0000313" key="6">
    <source>
        <dbReference type="Proteomes" id="UP000324907"/>
    </source>
</evidence>
<keyword evidence="5" id="KW-1185">Reference proteome</keyword>
<evidence type="ECO:0008006" key="8">
    <source>
        <dbReference type="Google" id="ProtNLM"/>
    </source>
</evidence>
<dbReference type="Proteomes" id="UP000324907">
    <property type="component" value="Unassembled WGS sequence"/>
</dbReference>
<name>A0A5A8DGR4_CAFRO</name>
<accession>A0A5A8DGR4</accession>
<feature type="region of interest" description="Disordered" evidence="1">
    <location>
        <begin position="231"/>
        <end position="272"/>
    </location>
</feature>
<dbReference type="Proteomes" id="UP000325113">
    <property type="component" value="Unassembled WGS sequence"/>
</dbReference>
<evidence type="ECO:0000313" key="2">
    <source>
        <dbReference type="EMBL" id="KAA0155652.1"/>
    </source>
</evidence>
<comment type="caution">
    <text evidence="3">The sequence shown here is derived from an EMBL/GenBank/DDBJ whole genome shotgun (WGS) entry which is preliminary data.</text>
</comment>
<dbReference type="InterPro" id="IPR029063">
    <property type="entry name" value="SAM-dependent_MTases_sf"/>
</dbReference>
<evidence type="ECO:0000313" key="3">
    <source>
        <dbReference type="EMBL" id="KAA0163804.1"/>
    </source>
</evidence>
<proteinExistence type="predicted"/>
<dbReference type="Gene3D" id="3.40.50.150">
    <property type="entry name" value="Vaccinia Virus protein VP39"/>
    <property type="match status" value="2"/>
</dbReference>
<dbReference type="EMBL" id="VLTN01000006">
    <property type="protein sequence ID" value="KAA0155652.1"/>
    <property type="molecule type" value="Genomic_DNA"/>
</dbReference>
<feature type="compositionally biased region" description="Low complexity" evidence="1">
    <location>
        <begin position="262"/>
        <end position="272"/>
    </location>
</feature>
<reference evidence="5 6" key="1">
    <citation type="submission" date="2019-07" db="EMBL/GenBank/DDBJ databases">
        <title>Genomes of Cafeteria roenbergensis.</title>
        <authorList>
            <person name="Fischer M.G."/>
            <person name="Hackl T."/>
            <person name="Roman M."/>
        </authorList>
    </citation>
    <scope>NUCLEOTIDE SEQUENCE [LARGE SCALE GENOMIC DNA]</scope>
    <source>
        <strain evidence="2 5">BVI</strain>
        <strain evidence="3 7">Cflag</strain>
        <strain evidence="4 6">RCC970-E3</strain>
    </source>
</reference>
<organism evidence="3 7">
    <name type="scientific">Cafeteria roenbergensis</name>
    <name type="common">Marine flagellate</name>
    <dbReference type="NCBI Taxonomy" id="33653"/>
    <lineage>
        <taxon>Eukaryota</taxon>
        <taxon>Sar</taxon>
        <taxon>Stramenopiles</taxon>
        <taxon>Bigyra</taxon>
        <taxon>Opalozoa</taxon>
        <taxon>Bicosoecida</taxon>
        <taxon>Cafeteriaceae</taxon>
        <taxon>Cafeteria</taxon>
    </lineage>
</organism>
<dbReference type="Proteomes" id="UP000323011">
    <property type="component" value="Unassembled WGS sequence"/>
</dbReference>
<dbReference type="AlphaFoldDB" id="A0A5A8DGR4"/>
<evidence type="ECO:0000256" key="1">
    <source>
        <dbReference type="SAM" id="MobiDB-lite"/>
    </source>
</evidence>
<gene>
    <name evidence="4" type="ORF">FNF28_00874</name>
    <name evidence="2" type="ORF">FNF29_01567</name>
    <name evidence="3" type="ORF">FNF31_02658</name>
</gene>